<dbReference type="Pfam" id="PF06985">
    <property type="entry name" value="HET"/>
    <property type="match status" value="1"/>
</dbReference>
<dbReference type="InterPro" id="IPR052895">
    <property type="entry name" value="HetReg/Transcr_Mod"/>
</dbReference>
<dbReference type="InterPro" id="IPR010730">
    <property type="entry name" value="HET"/>
</dbReference>
<evidence type="ECO:0000259" key="1">
    <source>
        <dbReference type="Pfam" id="PF06985"/>
    </source>
</evidence>
<dbReference type="EMBL" id="JAGHQL010000209">
    <property type="protein sequence ID" value="KAH0536394.1"/>
    <property type="molecule type" value="Genomic_DNA"/>
</dbReference>
<protein>
    <recommendedName>
        <fullName evidence="1">Heterokaryon incompatibility domain-containing protein</fullName>
    </recommendedName>
</protein>
<feature type="domain" description="Heterokaryon incompatibility" evidence="1">
    <location>
        <begin position="218"/>
        <end position="387"/>
    </location>
</feature>
<organism evidence="2 3">
    <name type="scientific">Glutinoglossum americanum</name>
    <dbReference type="NCBI Taxonomy" id="1670608"/>
    <lineage>
        <taxon>Eukaryota</taxon>
        <taxon>Fungi</taxon>
        <taxon>Dikarya</taxon>
        <taxon>Ascomycota</taxon>
        <taxon>Pezizomycotina</taxon>
        <taxon>Geoglossomycetes</taxon>
        <taxon>Geoglossales</taxon>
        <taxon>Geoglossaceae</taxon>
        <taxon>Glutinoglossum</taxon>
    </lineage>
</organism>
<dbReference type="OrthoDB" id="2157530at2759"/>
<comment type="caution">
    <text evidence="2">The sequence shown here is derived from an EMBL/GenBank/DDBJ whole genome shotgun (WGS) entry which is preliminary data.</text>
</comment>
<evidence type="ECO:0000313" key="2">
    <source>
        <dbReference type="EMBL" id="KAH0536394.1"/>
    </source>
</evidence>
<dbReference type="PANTHER" id="PTHR24148">
    <property type="entry name" value="ANKYRIN REPEAT DOMAIN-CONTAINING PROTEIN 39 HOMOLOG-RELATED"/>
    <property type="match status" value="1"/>
</dbReference>
<dbReference type="Proteomes" id="UP000698800">
    <property type="component" value="Unassembled WGS sequence"/>
</dbReference>
<sequence length="701" mass="78873">MSETIGDQVELFLGSTASEVGQAANRASFNRSRWLEILKSPSKLAEFLPRLSTTQLGSHQLLQGWLLLRLEDEYFDSEAKVAQELVGLQPEAPNSRQSYHYHLANLLKQEFSQPAQDLPSDLYLAILHQSRRDAALYAASYRLACSCYKAALRPTLPQGLTNSPQPLRPRYGASIDPCPWLERKPQEGDLPFYLWDVKGKRTREVSEIIKSTGKVPDYVAISHTWGRWRKDDEPWVSLDVPWKIPQNGRFEVVDLPHTLERFPCKYIWLDLLTIPQEDSPPSMLEIQQAEIKRQATIFRNASTTVAWLNDVSTWVGLPAVIRYLCFNFLKGSVPDDEDKSELDSLLDAASTAAGGFTELFQTHEREGVNPELRQPNPWFTSLWTLQETCLRPDMWLCDATWNFVAASEEMPVALNDLIALVLVNHPTISSSTAVPKGARELARLFRITGLIGLLQLSRHSIITMGNGRHCTSRRAEAIMSAVGATEWFGTASDSLEEDLVLELYPLAFVNEVREKLGSASFFSSTPLGWEFHYVLRRFCSDKRKIPYGFEALGSLLPFGPGAHNIAFDTESNPHMAEHPSLDSWTVEDTGCVRILQAGIVSSSIEGPLVGDIRCILVAPLADNDENRLVVQKNEDLHSWIKRYKPDMPNFAVCLLHSPLASRGIILKEIAPGFLLKIGSYWQMERPGYEGPKTQMVNWLVV</sequence>
<gene>
    <name evidence="2" type="ORF">FGG08_006744</name>
</gene>
<reference evidence="2" key="1">
    <citation type="submission" date="2021-03" db="EMBL/GenBank/DDBJ databases">
        <title>Comparative genomics and phylogenomic investigation of the class Geoglossomycetes provide insights into ecological specialization and systematics.</title>
        <authorList>
            <person name="Melie T."/>
            <person name="Pirro S."/>
            <person name="Miller A.N."/>
            <person name="Quandt A."/>
        </authorList>
    </citation>
    <scope>NUCLEOTIDE SEQUENCE</scope>
    <source>
        <strain evidence="2">GBOQ0MN5Z8</strain>
    </source>
</reference>
<dbReference type="PANTHER" id="PTHR24148:SF64">
    <property type="entry name" value="HETEROKARYON INCOMPATIBILITY DOMAIN-CONTAINING PROTEIN"/>
    <property type="match status" value="1"/>
</dbReference>
<evidence type="ECO:0000313" key="3">
    <source>
        <dbReference type="Proteomes" id="UP000698800"/>
    </source>
</evidence>
<keyword evidence="3" id="KW-1185">Reference proteome</keyword>
<name>A0A9P8KX60_9PEZI</name>
<dbReference type="AlphaFoldDB" id="A0A9P8KX60"/>
<proteinExistence type="predicted"/>
<accession>A0A9P8KX60</accession>